<protein>
    <recommendedName>
        <fullName evidence="2 5">Acylphosphatase</fullName>
        <ecNumber evidence="2 5">3.6.1.7</ecNumber>
    </recommendedName>
</protein>
<comment type="catalytic activity">
    <reaction evidence="4 5 6">
        <text>an acyl phosphate + H2O = a carboxylate + phosphate + H(+)</text>
        <dbReference type="Rhea" id="RHEA:14965"/>
        <dbReference type="ChEBI" id="CHEBI:15377"/>
        <dbReference type="ChEBI" id="CHEBI:15378"/>
        <dbReference type="ChEBI" id="CHEBI:29067"/>
        <dbReference type="ChEBI" id="CHEBI:43474"/>
        <dbReference type="ChEBI" id="CHEBI:59918"/>
        <dbReference type="EC" id="3.6.1.7"/>
    </reaction>
</comment>
<dbReference type="GO" id="GO:0003998">
    <property type="term" value="F:acylphosphatase activity"/>
    <property type="evidence" value="ECO:0007669"/>
    <property type="project" value="UniProtKB-EC"/>
</dbReference>
<dbReference type="Proteomes" id="UP000831796">
    <property type="component" value="Chromosome"/>
</dbReference>
<feature type="active site" evidence="5">
    <location>
        <position position="20"/>
    </location>
</feature>
<dbReference type="EC" id="3.6.1.7" evidence="2 5"/>
<organism evidence="9 10">
    <name type="scientific">Hymenobacter cellulosilyticus</name>
    <dbReference type="NCBI Taxonomy" id="2932248"/>
    <lineage>
        <taxon>Bacteria</taxon>
        <taxon>Pseudomonadati</taxon>
        <taxon>Bacteroidota</taxon>
        <taxon>Cytophagia</taxon>
        <taxon>Cytophagales</taxon>
        <taxon>Hymenobacteraceae</taxon>
        <taxon>Hymenobacter</taxon>
    </lineage>
</organism>
<dbReference type="EMBL" id="CP095046">
    <property type="protein sequence ID" value="UOQ74321.1"/>
    <property type="molecule type" value="Genomic_DNA"/>
</dbReference>
<dbReference type="KEGG" id="hcu:MUN79_10805"/>
<reference evidence="9" key="1">
    <citation type="submission" date="2022-04" db="EMBL/GenBank/DDBJ databases">
        <title>Hymenobacter sp. isolated from the air.</title>
        <authorList>
            <person name="Won M."/>
            <person name="Lee C.-M."/>
            <person name="Woen H.-Y."/>
            <person name="Kwon S.-W."/>
        </authorList>
    </citation>
    <scope>NUCLEOTIDE SEQUENCE</scope>
    <source>
        <strain evidence="9">5116S-3</strain>
    </source>
</reference>
<keyword evidence="3 5" id="KW-0378">Hydrolase</keyword>
<dbReference type="PANTHER" id="PTHR10029:SF3">
    <property type="entry name" value="ACYLPHOSPHATASE-RELATED"/>
    <property type="match status" value="1"/>
</dbReference>
<evidence type="ECO:0000256" key="4">
    <source>
        <dbReference type="ARBA" id="ARBA00047645"/>
    </source>
</evidence>
<sequence length="91" mass="10092">MAIEHRNFHVHGRVQGVFFRQSTRAEAQRLGLTGFARNNADGTVSIEAEGPAEALDALQAWCHQGPLTARVDRVEVSGGEVRGYTEFEVRR</sequence>
<comment type="similarity">
    <text evidence="1 7">Belongs to the acylphosphatase family.</text>
</comment>
<evidence type="ECO:0000256" key="6">
    <source>
        <dbReference type="RuleBase" id="RU000553"/>
    </source>
</evidence>
<evidence type="ECO:0000313" key="9">
    <source>
        <dbReference type="EMBL" id="UOQ74321.1"/>
    </source>
</evidence>
<keyword evidence="10" id="KW-1185">Reference proteome</keyword>
<dbReference type="InterPro" id="IPR001792">
    <property type="entry name" value="Acylphosphatase-like_dom"/>
</dbReference>
<evidence type="ECO:0000256" key="3">
    <source>
        <dbReference type="ARBA" id="ARBA00022801"/>
    </source>
</evidence>
<feature type="domain" description="Acylphosphatase-like" evidence="8">
    <location>
        <begin position="5"/>
        <end position="91"/>
    </location>
</feature>
<dbReference type="RefSeq" id="WP_244677663.1">
    <property type="nucleotide sequence ID" value="NZ_CP095046.1"/>
</dbReference>
<dbReference type="Gene3D" id="3.30.70.100">
    <property type="match status" value="1"/>
</dbReference>
<name>A0A8T9QD40_9BACT</name>
<gene>
    <name evidence="9" type="ORF">MUN79_10805</name>
</gene>
<feature type="active site" evidence="5">
    <location>
        <position position="38"/>
    </location>
</feature>
<evidence type="ECO:0000256" key="1">
    <source>
        <dbReference type="ARBA" id="ARBA00005614"/>
    </source>
</evidence>
<dbReference type="InterPro" id="IPR020456">
    <property type="entry name" value="Acylphosphatase"/>
</dbReference>
<dbReference type="PANTHER" id="PTHR10029">
    <property type="entry name" value="ACYLPHOSPHATASE"/>
    <property type="match status" value="1"/>
</dbReference>
<dbReference type="InterPro" id="IPR036046">
    <property type="entry name" value="Acylphosphatase-like_dom_sf"/>
</dbReference>
<dbReference type="PROSITE" id="PS00150">
    <property type="entry name" value="ACYLPHOSPHATASE_1"/>
    <property type="match status" value="1"/>
</dbReference>
<dbReference type="SUPFAM" id="SSF54975">
    <property type="entry name" value="Acylphosphatase/BLUF domain-like"/>
    <property type="match status" value="1"/>
</dbReference>
<evidence type="ECO:0000313" key="10">
    <source>
        <dbReference type="Proteomes" id="UP000831796"/>
    </source>
</evidence>
<dbReference type="Pfam" id="PF00708">
    <property type="entry name" value="Acylphosphatase"/>
    <property type="match status" value="1"/>
</dbReference>
<dbReference type="InterPro" id="IPR017968">
    <property type="entry name" value="Acylphosphatase_CS"/>
</dbReference>
<evidence type="ECO:0000256" key="7">
    <source>
        <dbReference type="RuleBase" id="RU004168"/>
    </source>
</evidence>
<dbReference type="PRINTS" id="PR00112">
    <property type="entry name" value="ACYLPHPHTASE"/>
</dbReference>
<dbReference type="AlphaFoldDB" id="A0A8T9QD40"/>
<dbReference type="PROSITE" id="PS00151">
    <property type="entry name" value="ACYLPHOSPHATASE_2"/>
    <property type="match status" value="1"/>
</dbReference>
<evidence type="ECO:0000256" key="2">
    <source>
        <dbReference type="ARBA" id="ARBA00012150"/>
    </source>
</evidence>
<evidence type="ECO:0000259" key="8">
    <source>
        <dbReference type="PROSITE" id="PS51160"/>
    </source>
</evidence>
<evidence type="ECO:0000256" key="5">
    <source>
        <dbReference type="PROSITE-ProRule" id="PRU00520"/>
    </source>
</evidence>
<dbReference type="PROSITE" id="PS51160">
    <property type="entry name" value="ACYLPHOSPHATASE_3"/>
    <property type="match status" value="1"/>
</dbReference>
<proteinExistence type="inferred from homology"/>
<accession>A0A8T9QD40</accession>